<keyword evidence="6 12" id="KW-0808">Transferase</keyword>
<evidence type="ECO:0000256" key="2">
    <source>
        <dbReference type="ARBA" id="ARBA00008282"/>
    </source>
</evidence>
<comment type="caution">
    <text evidence="13">The sequence shown here is derived from an EMBL/GenBank/DDBJ whole genome shotgun (WGS) entry which is preliminary data.</text>
</comment>
<dbReference type="EC" id="2.7.1.180" evidence="3 12"/>
<evidence type="ECO:0000256" key="9">
    <source>
        <dbReference type="ARBA" id="ARBA00022842"/>
    </source>
</evidence>
<dbReference type="GO" id="GO:0016740">
    <property type="term" value="F:transferase activity"/>
    <property type="evidence" value="ECO:0007669"/>
    <property type="project" value="UniProtKB-KW"/>
</dbReference>
<comment type="cofactor">
    <cofactor evidence="1">
        <name>Mg(2+)</name>
        <dbReference type="ChEBI" id="CHEBI:18420"/>
    </cofactor>
</comment>
<dbReference type="InterPro" id="IPR003374">
    <property type="entry name" value="ApbE-like_sf"/>
</dbReference>
<dbReference type="PIRSF" id="PIRSF006268">
    <property type="entry name" value="ApbE"/>
    <property type="match status" value="1"/>
</dbReference>
<dbReference type="Gene3D" id="3.10.520.10">
    <property type="entry name" value="ApbE-like domains"/>
    <property type="match status" value="1"/>
</dbReference>
<organism evidence="13 14">
    <name type="scientific">Simiduia curdlanivorans</name>
    <dbReference type="NCBI Taxonomy" id="1492769"/>
    <lineage>
        <taxon>Bacteria</taxon>
        <taxon>Pseudomonadati</taxon>
        <taxon>Pseudomonadota</taxon>
        <taxon>Gammaproteobacteria</taxon>
        <taxon>Cellvibrionales</taxon>
        <taxon>Cellvibrionaceae</taxon>
        <taxon>Simiduia</taxon>
    </lineage>
</organism>
<evidence type="ECO:0000256" key="4">
    <source>
        <dbReference type="ARBA" id="ARBA00016337"/>
    </source>
</evidence>
<dbReference type="Pfam" id="PF02424">
    <property type="entry name" value="ApbE"/>
    <property type="match status" value="1"/>
</dbReference>
<keyword evidence="7 12" id="KW-0479">Metal-binding</keyword>
<evidence type="ECO:0000256" key="5">
    <source>
        <dbReference type="ARBA" id="ARBA00022630"/>
    </source>
</evidence>
<evidence type="ECO:0000313" key="14">
    <source>
        <dbReference type="Proteomes" id="UP001595840"/>
    </source>
</evidence>
<evidence type="ECO:0000256" key="10">
    <source>
        <dbReference type="ARBA" id="ARBA00031306"/>
    </source>
</evidence>
<gene>
    <name evidence="13" type="ORF">ACFOX3_17360</name>
</gene>
<dbReference type="Proteomes" id="UP001595840">
    <property type="component" value="Unassembled WGS sequence"/>
</dbReference>
<name>A0ABV8V8T6_9GAMM</name>
<evidence type="ECO:0000256" key="11">
    <source>
        <dbReference type="ARBA" id="ARBA00048540"/>
    </source>
</evidence>
<keyword evidence="8 12" id="KW-0274">FAD</keyword>
<dbReference type="SUPFAM" id="SSF143631">
    <property type="entry name" value="ApbE-like"/>
    <property type="match status" value="1"/>
</dbReference>
<keyword evidence="14" id="KW-1185">Reference proteome</keyword>
<dbReference type="RefSeq" id="WP_290262762.1">
    <property type="nucleotide sequence ID" value="NZ_JAUFQG010000004.1"/>
</dbReference>
<dbReference type="PANTHER" id="PTHR30040">
    <property type="entry name" value="THIAMINE BIOSYNTHESIS LIPOPROTEIN APBE"/>
    <property type="match status" value="1"/>
</dbReference>
<dbReference type="InterPro" id="IPR024932">
    <property type="entry name" value="ApbE"/>
</dbReference>
<dbReference type="PANTHER" id="PTHR30040:SF2">
    <property type="entry name" value="FAD:PROTEIN FMN TRANSFERASE"/>
    <property type="match status" value="1"/>
</dbReference>
<evidence type="ECO:0000256" key="3">
    <source>
        <dbReference type="ARBA" id="ARBA00011955"/>
    </source>
</evidence>
<protein>
    <recommendedName>
        <fullName evidence="4 12">FAD:protein FMN transferase</fullName>
        <ecNumber evidence="3 12">2.7.1.180</ecNumber>
    </recommendedName>
    <alternativeName>
        <fullName evidence="10 12">Flavin transferase</fullName>
    </alternativeName>
</protein>
<dbReference type="EMBL" id="JBHSCX010000021">
    <property type="protein sequence ID" value="MFC4364088.1"/>
    <property type="molecule type" value="Genomic_DNA"/>
</dbReference>
<proteinExistence type="inferred from homology"/>
<comment type="similarity">
    <text evidence="2 12">Belongs to the ApbE family.</text>
</comment>
<comment type="catalytic activity">
    <reaction evidence="11 12">
        <text>L-threonyl-[protein] + FAD = FMN-L-threonyl-[protein] + AMP + H(+)</text>
        <dbReference type="Rhea" id="RHEA:36847"/>
        <dbReference type="Rhea" id="RHEA-COMP:11060"/>
        <dbReference type="Rhea" id="RHEA-COMP:11061"/>
        <dbReference type="ChEBI" id="CHEBI:15378"/>
        <dbReference type="ChEBI" id="CHEBI:30013"/>
        <dbReference type="ChEBI" id="CHEBI:57692"/>
        <dbReference type="ChEBI" id="CHEBI:74257"/>
        <dbReference type="ChEBI" id="CHEBI:456215"/>
        <dbReference type="EC" id="2.7.1.180"/>
    </reaction>
</comment>
<evidence type="ECO:0000256" key="1">
    <source>
        <dbReference type="ARBA" id="ARBA00001946"/>
    </source>
</evidence>
<evidence type="ECO:0000256" key="6">
    <source>
        <dbReference type="ARBA" id="ARBA00022679"/>
    </source>
</evidence>
<keyword evidence="5 12" id="KW-0285">Flavoprotein</keyword>
<reference evidence="14" key="1">
    <citation type="journal article" date="2019" name="Int. J. Syst. Evol. Microbiol.">
        <title>The Global Catalogue of Microorganisms (GCM) 10K type strain sequencing project: providing services to taxonomists for standard genome sequencing and annotation.</title>
        <authorList>
            <consortium name="The Broad Institute Genomics Platform"/>
            <consortium name="The Broad Institute Genome Sequencing Center for Infectious Disease"/>
            <person name="Wu L."/>
            <person name="Ma J."/>
        </authorList>
    </citation>
    <scope>NUCLEOTIDE SEQUENCE [LARGE SCALE GENOMIC DNA]</scope>
    <source>
        <strain evidence="14">CECT 8570</strain>
    </source>
</reference>
<evidence type="ECO:0000313" key="13">
    <source>
        <dbReference type="EMBL" id="MFC4364088.1"/>
    </source>
</evidence>
<sequence>MTILCLMTSVVKLLFLRIIKARALRRTSFLFFCAVLFSVLSCAPAPSPQVKITGPTMGTSYHVTVVADGVDGDALKAQIDAVLLKINQQMSTYDPESELMHFNNSAPGKSFRLSPELAFVLSESQRINALTHGAFDVTVGPLVNRWGFGPEEEGVIPDAEELATIMQNVGAQWLRISDDGRQAVRQRPIYIDLSAIAKGFGVDQVAELLRDNGYANYLVEIGGELRVEGHNALGLPWRIAIERPSLAPGSVQAAIGLLNRSVATSGSYRNFRDVDGKRYSHTIDPTTGAPVTHNLVSVTVIADTCAEADAFATGFSVMGPEASLDYAESNDMAIFLLAEIDGRVVERWSSAFNQYIDK</sequence>
<evidence type="ECO:0000256" key="8">
    <source>
        <dbReference type="ARBA" id="ARBA00022827"/>
    </source>
</evidence>
<accession>A0ABV8V8T6</accession>
<evidence type="ECO:0000256" key="7">
    <source>
        <dbReference type="ARBA" id="ARBA00022723"/>
    </source>
</evidence>
<evidence type="ECO:0000256" key="12">
    <source>
        <dbReference type="PIRNR" id="PIRNR006268"/>
    </source>
</evidence>
<keyword evidence="9 12" id="KW-0460">Magnesium</keyword>